<comment type="subcellular location">
    <subcellularLocation>
        <location evidence="2">Nucleus</location>
    </subcellularLocation>
</comment>
<evidence type="ECO:0000256" key="1">
    <source>
        <dbReference type="ARBA" id="ARBA00001968"/>
    </source>
</evidence>
<dbReference type="InterPro" id="IPR045249">
    <property type="entry name" value="HARBI1-like"/>
</dbReference>
<dbReference type="InterPro" id="IPR027806">
    <property type="entry name" value="HARBI1_dom"/>
</dbReference>
<keyword evidence="5" id="KW-0479">Metal-binding</keyword>
<evidence type="ECO:0000313" key="10">
    <source>
        <dbReference type="Proteomes" id="UP001458880"/>
    </source>
</evidence>
<dbReference type="PANTHER" id="PTHR22930">
    <property type="match status" value="1"/>
</dbReference>
<keyword evidence="7" id="KW-0539">Nucleus</keyword>
<evidence type="ECO:0000256" key="3">
    <source>
        <dbReference type="ARBA" id="ARBA00006958"/>
    </source>
</evidence>
<evidence type="ECO:0000256" key="5">
    <source>
        <dbReference type="ARBA" id="ARBA00022723"/>
    </source>
</evidence>
<sequence length="234" mass="26301">MFLGVSQASCNNNFTICIFHIPGVIGCIDCTHIAIYPPAVNDPINPEYIFVNRKSYHSINTQLICDSSLKIIHVNARFPGSTHDSHIWNSSNVEPLLRNIFTNGHEGYFLLGDSGYPLRPWLSTPIQNPQNADEEEYNRRHASARATVERCNGLLKMRLRCLLKHRVLHYSPQAVSKIINACMVVHNICIANNVQLFEHEDNAIDVGVIKVEAINEANARCINPDLLADVFKAE</sequence>
<accession>A0AAW1MHZ1</accession>
<dbReference type="GO" id="GO:0046872">
    <property type="term" value="F:metal ion binding"/>
    <property type="evidence" value="ECO:0007669"/>
    <property type="project" value="UniProtKB-KW"/>
</dbReference>
<keyword evidence="4" id="KW-0540">Nuclease</keyword>
<dbReference type="PANTHER" id="PTHR22930:SF85">
    <property type="entry name" value="GH03217P-RELATED"/>
    <property type="match status" value="1"/>
</dbReference>
<dbReference type="GO" id="GO:0005634">
    <property type="term" value="C:nucleus"/>
    <property type="evidence" value="ECO:0007669"/>
    <property type="project" value="UniProtKB-SubCell"/>
</dbReference>
<name>A0AAW1MHZ1_POPJA</name>
<organism evidence="9 10">
    <name type="scientific">Popillia japonica</name>
    <name type="common">Japanese beetle</name>
    <dbReference type="NCBI Taxonomy" id="7064"/>
    <lineage>
        <taxon>Eukaryota</taxon>
        <taxon>Metazoa</taxon>
        <taxon>Ecdysozoa</taxon>
        <taxon>Arthropoda</taxon>
        <taxon>Hexapoda</taxon>
        <taxon>Insecta</taxon>
        <taxon>Pterygota</taxon>
        <taxon>Neoptera</taxon>
        <taxon>Endopterygota</taxon>
        <taxon>Coleoptera</taxon>
        <taxon>Polyphaga</taxon>
        <taxon>Scarabaeiformia</taxon>
        <taxon>Scarabaeidae</taxon>
        <taxon>Rutelinae</taxon>
        <taxon>Popillia</taxon>
    </lineage>
</organism>
<evidence type="ECO:0000256" key="4">
    <source>
        <dbReference type="ARBA" id="ARBA00022722"/>
    </source>
</evidence>
<dbReference type="Pfam" id="PF13359">
    <property type="entry name" value="DDE_Tnp_4"/>
    <property type="match status" value="1"/>
</dbReference>
<evidence type="ECO:0000256" key="2">
    <source>
        <dbReference type="ARBA" id="ARBA00004123"/>
    </source>
</evidence>
<gene>
    <name evidence="9" type="ORF">QE152_g6512</name>
</gene>
<feature type="domain" description="DDE Tnp4" evidence="8">
    <location>
        <begin position="28"/>
        <end position="187"/>
    </location>
</feature>
<evidence type="ECO:0000256" key="7">
    <source>
        <dbReference type="ARBA" id="ARBA00023242"/>
    </source>
</evidence>
<dbReference type="GO" id="GO:0016787">
    <property type="term" value="F:hydrolase activity"/>
    <property type="evidence" value="ECO:0007669"/>
    <property type="project" value="UniProtKB-KW"/>
</dbReference>
<dbReference type="EMBL" id="JASPKY010000043">
    <property type="protein sequence ID" value="KAK9746015.1"/>
    <property type="molecule type" value="Genomic_DNA"/>
</dbReference>
<dbReference type="AlphaFoldDB" id="A0AAW1MHZ1"/>
<proteinExistence type="inferred from homology"/>
<evidence type="ECO:0000313" key="9">
    <source>
        <dbReference type="EMBL" id="KAK9746015.1"/>
    </source>
</evidence>
<dbReference type="GO" id="GO:0004519">
    <property type="term" value="F:endonuclease activity"/>
    <property type="evidence" value="ECO:0007669"/>
    <property type="project" value="UniProtKB-KW"/>
</dbReference>
<keyword evidence="6" id="KW-0378">Hydrolase</keyword>
<dbReference type="Proteomes" id="UP001458880">
    <property type="component" value="Unassembled WGS sequence"/>
</dbReference>
<comment type="cofactor">
    <cofactor evidence="1">
        <name>a divalent metal cation</name>
        <dbReference type="ChEBI" id="CHEBI:60240"/>
    </cofactor>
</comment>
<evidence type="ECO:0000259" key="8">
    <source>
        <dbReference type="Pfam" id="PF13359"/>
    </source>
</evidence>
<comment type="similarity">
    <text evidence="3">Belongs to the HARBI1 family.</text>
</comment>
<reference evidence="9 10" key="1">
    <citation type="journal article" date="2024" name="BMC Genomics">
        <title>De novo assembly and annotation of Popillia japonica's genome with initial clues to its potential as an invasive pest.</title>
        <authorList>
            <person name="Cucini C."/>
            <person name="Boschi S."/>
            <person name="Funari R."/>
            <person name="Cardaioli E."/>
            <person name="Iannotti N."/>
            <person name="Marturano G."/>
            <person name="Paoli F."/>
            <person name="Bruttini M."/>
            <person name="Carapelli A."/>
            <person name="Frati F."/>
            <person name="Nardi F."/>
        </authorList>
    </citation>
    <scope>NUCLEOTIDE SEQUENCE [LARGE SCALE GENOMIC DNA]</scope>
    <source>
        <strain evidence="9">DMR45628</strain>
    </source>
</reference>
<keyword evidence="10" id="KW-1185">Reference proteome</keyword>
<comment type="caution">
    <text evidence="9">The sequence shown here is derived from an EMBL/GenBank/DDBJ whole genome shotgun (WGS) entry which is preliminary data.</text>
</comment>
<keyword evidence="9" id="KW-0255">Endonuclease</keyword>
<evidence type="ECO:0000256" key="6">
    <source>
        <dbReference type="ARBA" id="ARBA00022801"/>
    </source>
</evidence>
<protein>
    <submittedName>
        <fullName evidence="9">DDE superfamily endonuclease</fullName>
    </submittedName>
</protein>